<evidence type="ECO:0000313" key="3">
    <source>
        <dbReference type="Proteomes" id="UP000770785"/>
    </source>
</evidence>
<keyword evidence="3" id="KW-1185">Reference proteome</keyword>
<feature type="region of interest" description="Disordered" evidence="1">
    <location>
        <begin position="14"/>
        <end position="38"/>
    </location>
</feature>
<comment type="caution">
    <text evidence="2">The sequence shown here is derived from an EMBL/GenBank/DDBJ whole genome shotgun (WGS) entry which is preliminary data.</text>
</comment>
<proteinExistence type="predicted"/>
<reference evidence="2 3" key="1">
    <citation type="submission" date="2020-03" db="EMBL/GenBank/DDBJ databases">
        <title>Genomic Encyclopedia of Type Strains, Phase IV (KMG-IV): sequencing the most valuable type-strain genomes for metagenomic binning, comparative biology and taxonomic classification.</title>
        <authorList>
            <person name="Goeker M."/>
        </authorList>
    </citation>
    <scope>NUCLEOTIDE SEQUENCE [LARGE SCALE GENOMIC DNA]</scope>
    <source>
        <strain evidence="2 3">DSM 105096</strain>
    </source>
</reference>
<gene>
    <name evidence="2" type="ORF">GGR27_000173</name>
</gene>
<name>A0ABX0X778_9BACT</name>
<dbReference type="Proteomes" id="UP000770785">
    <property type="component" value="Unassembled WGS sequence"/>
</dbReference>
<sequence>MLGVFVPSIEDKVAVNQRDNEPPGEVQLRKDEESDFKK</sequence>
<evidence type="ECO:0000256" key="1">
    <source>
        <dbReference type="SAM" id="MobiDB-lite"/>
    </source>
</evidence>
<evidence type="ECO:0000313" key="2">
    <source>
        <dbReference type="EMBL" id="NJC24692.1"/>
    </source>
</evidence>
<dbReference type="EMBL" id="JAATJH010000001">
    <property type="protein sequence ID" value="NJC24692.1"/>
    <property type="molecule type" value="Genomic_DNA"/>
</dbReference>
<accession>A0ABX0X778</accession>
<organism evidence="2 3">
    <name type="scientific">Neolewinella antarctica</name>
    <dbReference type="NCBI Taxonomy" id="442734"/>
    <lineage>
        <taxon>Bacteria</taxon>
        <taxon>Pseudomonadati</taxon>
        <taxon>Bacteroidota</taxon>
        <taxon>Saprospiria</taxon>
        <taxon>Saprospirales</taxon>
        <taxon>Lewinellaceae</taxon>
        <taxon>Neolewinella</taxon>
    </lineage>
</organism>
<protein>
    <submittedName>
        <fullName evidence="2">Uncharacterized protein</fullName>
    </submittedName>
</protein>